<accession>A0A5P2XBS4</accession>
<dbReference type="Proteomes" id="UP000549009">
    <property type="component" value="Unassembled WGS sequence"/>
</dbReference>
<feature type="transmembrane region" description="Helical" evidence="2">
    <location>
        <begin position="159"/>
        <end position="180"/>
    </location>
</feature>
<dbReference type="OrthoDB" id="3679173at2"/>
<dbReference type="PANTHER" id="PTHR23030">
    <property type="entry name" value="PCD6 INTERACTING PROTEIN-RELATED"/>
    <property type="match status" value="1"/>
</dbReference>
<evidence type="ECO:0000259" key="3">
    <source>
        <dbReference type="Pfam" id="PF13360"/>
    </source>
</evidence>
<protein>
    <submittedName>
        <fullName evidence="4">Outer membrane protein assembly factor BamB</fullName>
    </submittedName>
</protein>
<keyword evidence="7" id="KW-1185">Reference proteome</keyword>
<dbReference type="PANTHER" id="PTHR23030:SF39">
    <property type="entry name" value="PROGRAMMED CELL DEATH 6-INTERACTING PROTEIN"/>
    <property type="match status" value="1"/>
</dbReference>
<feature type="region of interest" description="Disordered" evidence="1">
    <location>
        <begin position="182"/>
        <end position="221"/>
    </location>
</feature>
<feature type="compositionally biased region" description="Pro residues" evidence="1">
    <location>
        <begin position="1"/>
        <end position="11"/>
    </location>
</feature>
<evidence type="ECO:0000313" key="7">
    <source>
        <dbReference type="Proteomes" id="UP000549009"/>
    </source>
</evidence>
<dbReference type="Gene3D" id="2.130.10.10">
    <property type="entry name" value="YVTN repeat-like/Quinoprotein amine dehydrogenase"/>
    <property type="match status" value="1"/>
</dbReference>
<gene>
    <name evidence="5" type="ORF">CP982_18530</name>
    <name evidence="4" type="ORF">FHS40_006919</name>
</gene>
<keyword evidence="2" id="KW-0812">Transmembrane</keyword>
<reference evidence="5 6" key="1">
    <citation type="submission" date="2017-09" db="EMBL/GenBank/DDBJ databases">
        <authorList>
            <person name="Lee N."/>
            <person name="Cho B.-K."/>
        </authorList>
    </citation>
    <scope>NUCLEOTIDE SEQUENCE [LARGE SCALE GENOMIC DNA]</scope>
    <source>
        <strain evidence="5 6">ATCC 27465</strain>
    </source>
</reference>
<evidence type="ECO:0000256" key="2">
    <source>
        <dbReference type="SAM" id="Phobius"/>
    </source>
</evidence>
<dbReference type="EMBL" id="CP023690">
    <property type="protein sequence ID" value="QEV60470.1"/>
    <property type="molecule type" value="Genomic_DNA"/>
</dbReference>
<dbReference type="KEGG" id="sspb:CP982_18530"/>
<dbReference type="InterPro" id="IPR002372">
    <property type="entry name" value="PQQ_rpt_dom"/>
</dbReference>
<feature type="domain" description="Pyrrolo-quinoline quinone repeat" evidence="3">
    <location>
        <begin position="319"/>
        <end position="488"/>
    </location>
</feature>
<feature type="compositionally biased region" description="Pro residues" evidence="1">
    <location>
        <begin position="63"/>
        <end position="91"/>
    </location>
</feature>
<dbReference type="InterPro" id="IPR015943">
    <property type="entry name" value="WD40/YVTN_repeat-like_dom_sf"/>
</dbReference>
<evidence type="ECO:0000313" key="6">
    <source>
        <dbReference type="Proteomes" id="UP000326505"/>
    </source>
</evidence>
<dbReference type="EMBL" id="JACHJD010000015">
    <property type="protein sequence ID" value="MBB5107802.1"/>
    <property type="molecule type" value="Genomic_DNA"/>
</dbReference>
<evidence type="ECO:0000313" key="5">
    <source>
        <dbReference type="EMBL" id="QEV60470.1"/>
    </source>
</evidence>
<organism evidence="5 6">
    <name type="scientific">Streptomyces spectabilis</name>
    <dbReference type="NCBI Taxonomy" id="68270"/>
    <lineage>
        <taxon>Bacteria</taxon>
        <taxon>Bacillati</taxon>
        <taxon>Actinomycetota</taxon>
        <taxon>Actinomycetes</taxon>
        <taxon>Kitasatosporales</taxon>
        <taxon>Streptomycetaceae</taxon>
        <taxon>Streptomyces</taxon>
    </lineage>
</organism>
<keyword evidence="2" id="KW-1133">Transmembrane helix</keyword>
<evidence type="ECO:0000313" key="4">
    <source>
        <dbReference type="EMBL" id="MBB5107802.1"/>
    </source>
</evidence>
<dbReference type="Pfam" id="PF13360">
    <property type="entry name" value="PQQ_2"/>
    <property type="match status" value="1"/>
</dbReference>
<dbReference type="Proteomes" id="UP000326505">
    <property type="component" value="Chromosome"/>
</dbReference>
<evidence type="ECO:0000256" key="1">
    <source>
        <dbReference type="SAM" id="MobiDB-lite"/>
    </source>
</evidence>
<reference evidence="4 7" key="2">
    <citation type="submission" date="2020-08" db="EMBL/GenBank/DDBJ databases">
        <title>Genomic Encyclopedia of Type Strains, Phase III (KMG-III): the genomes of soil and plant-associated and newly described type strains.</title>
        <authorList>
            <person name="Whitman W."/>
        </authorList>
    </citation>
    <scope>NUCLEOTIDE SEQUENCE [LARGE SCALE GENOMIC DNA]</scope>
    <source>
        <strain evidence="4 7">CECT 3146</strain>
    </source>
</reference>
<dbReference type="InterPro" id="IPR011047">
    <property type="entry name" value="Quinoprotein_ADH-like_sf"/>
</dbReference>
<sequence>MTQPPQPPNEPPQGGFGAPQEPPSGGFGKAPEPGYGYPQAPGTPPPPPQGPPQGQPGQAPYGYPQPPQAPQPPQTPPPAAPPQAPPAPPAYGQPAAPAYGQPAAPAYGQPATPAYGQQPGQGYPGQPQYGYPQPPTVSMQPQPAGPGGPGGSNGKKKQLTIIVAAVAAIALIVGGGVIYASQKKDDDKSASAKKDDKGGKGGDKKELPSGGPAKEKAPADTGAKVAFQVPAPAVPKDDVWNVEGSWLTDDAVVKSGYQGKDKDHALIAYEPSSGKEKWSIPLSGETCAVSKEITKDGITAVVAKDAKATKANKYPDCSQVSAINLKTGKKLWTKDVTNSGMKVEFEEITLSGSTIAAGSGTGGTGAAWDLSGKLLWKPQIGDKCKDVGYAGGDQLVAVRKCGDYDDPKLKIQLLDPKTGDDKWSYPLAAGIDNAKIISTSPVVFGQDTEEITASGATDVFSLSNSGKLRARIKLEDGKYSHDCDVNKVYSCKAIVVGNDKLYVPTRQHDAGGSGYGFTNEIIGFSLATGKTTGDRADAGDDGEMFPLRMDGGNVLAYKGGGYNKGAKVVSLDGKSMKETTLLQTPATESVSSAISGMVPKSNEVLYGNGHLFMGKELISKPYSKDDKEYIALGFTTE</sequence>
<feature type="compositionally biased region" description="Pro residues" evidence="1">
    <location>
        <begin position="41"/>
        <end position="54"/>
    </location>
</feature>
<dbReference type="RefSeq" id="WP_150511555.1">
    <property type="nucleotide sequence ID" value="NZ_BMSQ01000014.1"/>
</dbReference>
<dbReference type="AlphaFoldDB" id="A0A5P2XBS4"/>
<dbReference type="SUPFAM" id="SSF50998">
    <property type="entry name" value="Quinoprotein alcohol dehydrogenase-like"/>
    <property type="match status" value="2"/>
</dbReference>
<feature type="compositionally biased region" description="Low complexity" evidence="1">
    <location>
        <begin position="92"/>
        <end position="131"/>
    </location>
</feature>
<feature type="compositionally biased region" description="Basic and acidic residues" evidence="1">
    <location>
        <begin position="182"/>
        <end position="218"/>
    </location>
</feature>
<keyword evidence="2" id="KW-0472">Membrane</keyword>
<proteinExistence type="predicted"/>
<name>A0A5P2XBS4_STRST</name>
<feature type="region of interest" description="Disordered" evidence="1">
    <location>
        <begin position="1"/>
        <end position="155"/>
    </location>
</feature>